<dbReference type="EMBL" id="VSRR010139102">
    <property type="protein sequence ID" value="MPD04017.1"/>
    <property type="molecule type" value="Genomic_DNA"/>
</dbReference>
<sequence length="63" mass="7020">MHNRCSHRLVFVPPLCGVRRPSDTILTRQPHQSSLAGSCEARYLAAAGRRYPHAQEVPPGTLR</sequence>
<name>A0A5B7KBJ1_PORTR</name>
<evidence type="ECO:0000313" key="2">
    <source>
        <dbReference type="Proteomes" id="UP000324222"/>
    </source>
</evidence>
<proteinExistence type="predicted"/>
<protein>
    <submittedName>
        <fullName evidence="1">Uncharacterized protein</fullName>
    </submittedName>
</protein>
<comment type="caution">
    <text evidence="1">The sequence shown here is derived from an EMBL/GenBank/DDBJ whole genome shotgun (WGS) entry which is preliminary data.</text>
</comment>
<evidence type="ECO:0000313" key="1">
    <source>
        <dbReference type="EMBL" id="MPD04017.1"/>
    </source>
</evidence>
<organism evidence="1 2">
    <name type="scientific">Portunus trituberculatus</name>
    <name type="common">Swimming crab</name>
    <name type="synonym">Neptunus trituberculatus</name>
    <dbReference type="NCBI Taxonomy" id="210409"/>
    <lineage>
        <taxon>Eukaryota</taxon>
        <taxon>Metazoa</taxon>
        <taxon>Ecdysozoa</taxon>
        <taxon>Arthropoda</taxon>
        <taxon>Crustacea</taxon>
        <taxon>Multicrustacea</taxon>
        <taxon>Malacostraca</taxon>
        <taxon>Eumalacostraca</taxon>
        <taxon>Eucarida</taxon>
        <taxon>Decapoda</taxon>
        <taxon>Pleocyemata</taxon>
        <taxon>Brachyura</taxon>
        <taxon>Eubrachyura</taxon>
        <taxon>Portunoidea</taxon>
        <taxon>Portunidae</taxon>
        <taxon>Portuninae</taxon>
        <taxon>Portunus</taxon>
    </lineage>
</organism>
<gene>
    <name evidence="1" type="ORF">E2C01_099685</name>
</gene>
<reference evidence="1 2" key="1">
    <citation type="submission" date="2019-05" db="EMBL/GenBank/DDBJ databases">
        <title>Another draft genome of Portunus trituberculatus and its Hox gene families provides insights of decapod evolution.</title>
        <authorList>
            <person name="Jeong J.-H."/>
            <person name="Song I."/>
            <person name="Kim S."/>
            <person name="Choi T."/>
            <person name="Kim D."/>
            <person name="Ryu S."/>
            <person name="Kim W."/>
        </authorList>
    </citation>
    <scope>NUCLEOTIDE SEQUENCE [LARGE SCALE GENOMIC DNA]</scope>
    <source>
        <tissue evidence="1">Muscle</tissue>
    </source>
</reference>
<keyword evidence="2" id="KW-1185">Reference proteome</keyword>
<dbReference type="AlphaFoldDB" id="A0A5B7KBJ1"/>
<dbReference type="Proteomes" id="UP000324222">
    <property type="component" value="Unassembled WGS sequence"/>
</dbReference>
<accession>A0A5B7KBJ1</accession>